<dbReference type="EMBL" id="JAUJYO010000005">
    <property type="protein sequence ID" value="KAK1316929.1"/>
    <property type="molecule type" value="Genomic_DNA"/>
</dbReference>
<dbReference type="AlphaFoldDB" id="A0AAV9EV90"/>
<evidence type="ECO:0000256" key="1">
    <source>
        <dbReference type="SAM" id="MobiDB-lite"/>
    </source>
</evidence>
<feature type="region of interest" description="Disordered" evidence="1">
    <location>
        <begin position="186"/>
        <end position="232"/>
    </location>
</feature>
<protein>
    <submittedName>
        <fullName evidence="3">Uncharacterized protein</fullName>
    </submittedName>
</protein>
<evidence type="ECO:0000313" key="4">
    <source>
        <dbReference type="Proteomes" id="UP001180020"/>
    </source>
</evidence>
<feature type="compositionally biased region" description="Polar residues" evidence="1">
    <location>
        <begin position="23"/>
        <end position="32"/>
    </location>
</feature>
<comment type="caution">
    <text evidence="3">The sequence shown here is derived from an EMBL/GenBank/DDBJ whole genome shotgun (WGS) entry which is preliminary data.</text>
</comment>
<dbReference type="PANTHER" id="PTHR36787">
    <property type="entry name" value="TRANSMEMBRANE PROTEIN"/>
    <property type="match status" value="1"/>
</dbReference>
<feature type="region of interest" description="Disordered" evidence="1">
    <location>
        <begin position="1"/>
        <end position="37"/>
    </location>
</feature>
<keyword evidence="2" id="KW-0812">Transmembrane</keyword>
<accession>A0AAV9EV90</accession>
<reference evidence="3" key="2">
    <citation type="submission" date="2023-06" db="EMBL/GenBank/DDBJ databases">
        <authorList>
            <person name="Ma L."/>
            <person name="Liu K.-W."/>
            <person name="Li Z."/>
            <person name="Hsiao Y.-Y."/>
            <person name="Qi Y."/>
            <person name="Fu T."/>
            <person name="Tang G."/>
            <person name="Zhang D."/>
            <person name="Sun W.-H."/>
            <person name="Liu D.-K."/>
            <person name="Li Y."/>
            <person name="Chen G.-Z."/>
            <person name="Liu X.-D."/>
            <person name="Liao X.-Y."/>
            <person name="Jiang Y.-T."/>
            <person name="Yu X."/>
            <person name="Hao Y."/>
            <person name="Huang J."/>
            <person name="Zhao X.-W."/>
            <person name="Ke S."/>
            <person name="Chen Y.-Y."/>
            <person name="Wu W.-L."/>
            <person name="Hsu J.-L."/>
            <person name="Lin Y.-F."/>
            <person name="Huang M.-D."/>
            <person name="Li C.-Y."/>
            <person name="Huang L."/>
            <person name="Wang Z.-W."/>
            <person name="Zhao X."/>
            <person name="Zhong W.-Y."/>
            <person name="Peng D.-H."/>
            <person name="Ahmad S."/>
            <person name="Lan S."/>
            <person name="Zhang J.-S."/>
            <person name="Tsai W.-C."/>
            <person name="Van De Peer Y."/>
            <person name="Liu Z.-J."/>
        </authorList>
    </citation>
    <scope>NUCLEOTIDE SEQUENCE</scope>
    <source>
        <strain evidence="3">CP</strain>
        <tissue evidence="3">Leaves</tissue>
    </source>
</reference>
<proteinExistence type="predicted"/>
<gene>
    <name evidence="3" type="ORF">QJS10_CPA05g02423</name>
</gene>
<keyword evidence="4" id="KW-1185">Reference proteome</keyword>
<dbReference type="Proteomes" id="UP001180020">
    <property type="component" value="Unassembled WGS sequence"/>
</dbReference>
<keyword evidence="2" id="KW-1133">Transmembrane helix</keyword>
<organism evidence="3 4">
    <name type="scientific">Acorus calamus</name>
    <name type="common">Sweet flag</name>
    <dbReference type="NCBI Taxonomy" id="4465"/>
    <lineage>
        <taxon>Eukaryota</taxon>
        <taxon>Viridiplantae</taxon>
        <taxon>Streptophyta</taxon>
        <taxon>Embryophyta</taxon>
        <taxon>Tracheophyta</taxon>
        <taxon>Spermatophyta</taxon>
        <taxon>Magnoliopsida</taxon>
        <taxon>Liliopsida</taxon>
        <taxon>Acoraceae</taxon>
        <taxon>Acorus</taxon>
    </lineage>
</organism>
<feature type="transmembrane region" description="Helical" evidence="2">
    <location>
        <begin position="157"/>
        <end position="176"/>
    </location>
</feature>
<keyword evidence="2" id="KW-0472">Membrane</keyword>
<evidence type="ECO:0000313" key="3">
    <source>
        <dbReference type="EMBL" id="KAK1316929.1"/>
    </source>
</evidence>
<name>A0AAV9EV90_ACOCL</name>
<reference evidence="3" key="1">
    <citation type="journal article" date="2023" name="Nat. Commun.">
        <title>Diploid and tetraploid genomes of Acorus and the evolution of monocots.</title>
        <authorList>
            <person name="Ma L."/>
            <person name="Liu K.W."/>
            <person name="Li Z."/>
            <person name="Hsiao Y.Y."/>
            <person name="Qi Y."/>
            <person name="Fu T."/>
            <person name="Tang G.D."/>
            <person name="Zhang D."/>
            <person name="Sun W.H."/>
            <person name="Liu D.K."/>
            <person name="Li Y."/>
            <person name="Chen G.Z."/>
            <person name="Liu X.D."/>
            <person name="Liao X.Y."/>
            <person name="Jiang Y.T."/>
            <person name="Yu X."/>
            <person name="Hao Y."/>
            <person name="Huang J."/>
            <person name="Zhao X.W."/>
            <person name="Ke S."/>
            <person name="Chen Y.Y."/>
            <person name="Wu W.L."/>
            <person name="Hsu J.L."/>
            <person name="Lin Y.F."/>
            <person name="Huang M.D."/>
            <person name="Li C.Y."/>
            <person name="Huang L."/>
            <person name="Wang Z.W."/>
            <person name="Zhao X."/>
            <person name="Zhong W.Y."/>
            <person name="Peng D.H."/>
            <person name="Ahmad S."/>
            <person name="Lan S."/>
            <person name="Zhang J.S."/>
            <person name="Tsai W.C."/>
            <person name="Van de Peer Y."/>
            <person name="Liu Z.J."/>
        </authorList>
    </citation>
    <scope>NUCLEOTIDE SEQUENCE</scope>
    <source>
        <strain evidence="3">CP</strain>
    </source>
</reference>
<feature type="transmembrane region" description="Helical" evidence="2">
    <location>
        <begin position="126"/>
        <end position="145"/>
    </location>
</feature>
<evidence type="ECO:0000256" key="2">
    <source>
        <dbReference type="SAM" id="Phobius"/>
    </source>
</evidence>
<sequence>MAEASGSHPSEGPSSLPKPSLGEGSSKSQVPALSSFRPPNADHQMFPIMYPSFVPQEQGDRGAGLYAVLVPPLGSMARLYSNSLIPLTYNIPTRPAPTEAVGQEQGQEARQQHPRQRQIVVRRFQFEFQLDLLLILKLAAVVFVFNQDGSRQRLLLLLLSASIVYLYQTGVLAPLMQWLRRAGAPTPPPPRVVRAENAPPVVQEDANAPHPERNGEIENDNPPPENGDRAAEEVHWEEAGAREENNRVRWWGLAKEIQMFVIGFITSLLPGFDHHHHD</sequence>